<protein>
    <submittedName>
        <fullName evidence="1">ATP-binding protein</fullName>
    </submittedName>
</protein>
<reference evidence="1 2" key="1">
    <citation type="submission" date="2019-06" db="EMBL/GenBank/DDBJ databases">
        <title>Epidemiology of MDR Campylobacter spp.</title>
        <authorList>
            <person name="Addetia A."/>
            <person name="Greninger A."/>
            <person name="Fang F."/>
        </authorList>
    </citation>
    <scope>NUCLEOTIDE SEQUENCE [LARGE SCALE GENOMIC DNA]</scope>
    <source>
        <strain evidence="1 2">HMC314</strain>
    </source>
</reference>
<dbReference type="AlphaFoldDB" id="A0A5C4YDU6"/>
<keyword evidence="1" id="KW-0547">Nucleotide-binding</keyword>
<evidence type="ECO:0000313" key="2">
    <source>
        <dbReference type="Proteomes" id="UP000312397"/>
    </source>
</evidence>
<dbReference type="GO" id="GO:0005524">
    <property type="term" value="F:ATP binding"/>
    <property type="evidence" value="ECO:0007669"/>
    <property type="project" value="UniProtKB-KW"/>
</dbReference>
<feature type="non-terminal residue" evidence="1">
    <location>
        <position position="1"/>
    </location>
</feature>
<name>A0A5C4YDU6_CAMJU</name>
<organism evidence="1 2">
    <name type="scientific">Campylobacter jejuni</name>
    <dbReference type="NCBI Taxonomy" id="197"/>
    <lineage>
        <taxon>Bacteria</taxon>
        <taxon>Pseudomonadati</taxon>
        <taxon>Campylobacterota</taxon>
        <taxon>Epsilonproteobacteria</taxon>
        <taxon>Campylobacterales</taxon>
        <taxon>Campylobacteraceae</taxon>
        <taxon>Campylobacter</taxon>
    </lineage>
</organism>
<gene>
    <name evidence="1" type="ORF">FH034_10115</name>
</gene>
<dbReference type="EMBL" id="VEVS01000073">
    <property type="protein sequence ID" value="TNO40422.1"/>
    <property type="molecule type" value="Genomic_DNA"/>
</dbReference>
<evidence type="ECO:0000313" key="1">
    <source>
        <dbReference type="EMBL" id="TNO40422.1"/>
    </source>
</evidence>
<comment type="caution">
    <text evidence="1">The sequence shown here is derived from an EMBL/GenBank/DDBJ whole genome shotgun (WGS) entry which is preliminary data.</text>
</comment>
<keyword evidence="1" id="KW-0067">ATP-binding</keyword>
<proteinExistence type="predicted"/>
<sequence>SLNLAPNYYIIISKNGFSKEFDKICEQNLLLLDLNDFKILLEE</sequence>
<dbReference type="Proteomes" id="UP000312397">
    <property type="component" value="Unassembled WGS sequence"/>
</dbReference>
<accession>A0A5C4YDU6</accession>